<name>A0A450S5M6_9GAMM</name>
<comment type="function">
    <text evidence="10">Cell wall formation. Catalyzes the transfer of a GlcNAc subunit on undecaprenyl-pyrophosphoryl-MurNAc-pentapeptide (lipid intermediate I) to form undecaprenyl-pyrophosphoryl-MurNAc-(pentapeptide)GlcNAc (lipid intermediate II).</text>
</comment>
<feature type="binding site" evidence="10">
    <location>
        <position position="171"/>
    </location>
    <ligand>
        <name>UDP-N-acetyl-alpha-D-glucosamine</name>
        <dbReference type="ChEBI" id="CHEBI:57705"/>
    </ligand>
</feature>
<dbReference type="SUPFAM" id="SSF53756">
    <property type="entry name" value="UDP-Glycosyltransferase/glycogen phosphorylase"/>
    <property type="match status" value="1"/>
</dbReference>
<dbReference type="PANTHER" id="PTHR21015">
    <property type="entry name" value="UDP-N-ACETYLGLUCOSAMINE--N-ACETYLMURAMYL-(PENTAPEPTIDE) PYROPHOSPHORYL-UNDECAPRENOL N-ACETYLGLUCOSAMINE TRANSFERASE 1"/>
    <property type="match status" value="1"/>
</dbReference>
<comment type="caution">
    <text evidence="10">Lacks conserved residue(s) required for the propagation of feature annotation.</text>
</comment>
<evidence type="ECO:0000313" key="14">
    <source>
        <dbReference type="EMBL" id="VFJ47204.1"/>
    </source>
</evidence>
<dbReference type="PANTHER" id="PTHR21015:SF22">
    <property type="entry name" value="GLYCOSYLTRANSFERASE"/>
    <property type="match status" value="1"/>
</dbReference>
<dbReference type="GO" id="GO:0008360">
    <property type="term" value="P:regulation of cell shape"/>
    <property type="evidence" value="ECO:0007669"/>
    <property type="project" value="UniProtKB-KW"/>
</dbReference>
<evidence type="ECO:0000256" key="2">
    <source>
        <dbReference type="ARBA" id="ARBA00022618"/>
    </source>
</evidence>
<evidence type="ECO:0000256" key="4">
    <source>
        <dbReference type="ARBA" id="ARBA00022679"/>
    </source>
</evidence>
<dbReference type="CDD" id="cd03785">
    <property type="entry name" value="GT28_MurG"/>
    <property type="match status" value="1"/>
</dbReference>
<dbReference type="GO" id="GO:0005886">
    <property type="term" value="C:plasma membrane"/>
    <property type="evidence" value="ECO:0007669"/>
    <property type="project" value="UniProtKB-SubCell"/>
</dbReference>
<keyword evidence="4 10" id="KW-0808">Transferase</keyword>
<dbReference type="InterPro" id="IPR004276">
    <property type="entry name" value="GlycoTrans_28_N"/>
</dbReference>
<feature type="domain" description="Glycosyltransferase family 28 N-terminal" evidence="12">
    <location>
        <begin position="7"/>
        <end position="143"/>
    </location>
</feature>
<dbReference type="GO" id="GO:0005975">
    <property type="term" value="P:carbohydrate metabolic process"/>
    <property type="evidence" value="ECO:0007669"/>
    <property type="project" value="InterPro"/>
</dbReference>
<keyword evidence="5 10" id="KW-0133">Cell shape</keyword>
<feature type="binding site" evidence="10">
    <location>
        <position position="253"/>
    </location>
    <ligand>
        <name>UDP-N-acetyl-alpha-D-glucosamine</name>
        <dbReference type="ChEBI" id="CHEBI:57705"/>
    </ligand>
</feature>
<dbReference type="AlphaFoldDB" id="A0A450S5M6"/>
<evidence type="ECO:0000259" key="12">
    <source>
        <dbReference type="Pfam" id="PF03033"/>
    </source>
</evidence>
<feature type="binding site" evidence="10">
    <location>
        <position position="126"/>
    </location>
    <ligand>
        <name>UDP-N-acetyl-alpha-D-glucosamine</name>
        <dbReference type="ChEBI" id="CHEBI:57705"/>
    </ligand>
</feature>
<dbReference type="GO" id="GO:0071555">
    <property type="term" value="P:cell wall organization"/>
    <property type="evidence" value="ECO:0007669"/>
    <property type="project" value="UniProtKB-KW"/>
</dbReference>
<feature type="domain" description="Glycosyl transferase family 28 C-terminal" evidence="13">
    <location>
        <begin position="193"/>
        <end position="356"/>
    </location>
</feature>
<feature type="transmembrane region" description="Helical" evidence="11">
    <location>
        <begin position="97"/>
        <end position="116"/>
    </location>
</feature>
<dbReference type="GO" id="GO:0050511">
    <property type="term" value="F:undecaprenyldiphospho-muramoylpentapeptide beta-N-acetylglucosaminyltransferase activity"/>
    <property type="evidence" value="ECO:0007669"/>
    <property type="project" value="UniProtKB-UniRule"/>
</dbReference>
<evidence type="ECO:0000256" key="1">
    <source>
        <dbReference type="ARBA" id="ARBA00022475"/>
    </source>
</evidence>
<dbReference type="GO" id="GO:0051301">
    <property type="term" value="P:cell division"/>
    <property type="evidence" value="ECO:0007669"/>
    <property type="project" value="UniProtKB-KW"/>
</dbReference>
<dbReference type="HAMAP" id="MF_00033">
    <property type="entry name" value="MurG"/>
    <property type="match status" value="1"/>
</dbReference>
<evidence type="ECO:0000256" key="3">
    <source>
        <dbReference type="ARBA" id="ARBA00022676"/>
    </source>
</evidence>
<reference evidence="14" key="1">
    <citation type="submission" date="2019-02" db="EMBL/GenBank/DDBJ databases">
        <authorList>
            <person name="Gruber-Vodicka R. H."/>
            <person name="Seah K. B. B."/>
        </authorList>
    </citation>
    <scope>NUCLEOTIDE SEQUENCE</scope>
    <source>
        <strain evidence="14">BECK_BZ15</strain>
    </source>
</reference>
<keyword evidence="6 10" id="KW-0573">Peptidoglycan synthesis</keyword>
<evidence type="ECO:0000256" key="7">
    <source>
        <dbReference type="ARBA" id="ARBA00023136"/>
    </source>
</evidence>
<evidence type="ECO:0000256" key="6">
    <source>
        <dbReference type="ARBA" id="ARBA00022984"/>
    </source>
</evidence>
<evidence type="ECO:0000256" key="9">
    <source>
        <dbReference type="ARBA" id="ARBA00023316"/>
    </source>
</evidence>
<dbReference type="InterPro" id="IPR006009">
    <property type="entry name" value="GlcNAc_MurG"/>
</dbReference>
<evidence type="ECO:0000256" key="8">
    <source>
        <dbReference type="ARBA" id="ARBA00023306"/>
    </source>
</evidence>
<evidence type="ECO:0000256" key="5">
    <source>
        <dbReference type="ARBA" id="ARBA00022960"/>
    </source>
</evidence>
<comment type="catalytic activity">
    <reaction evidence="10">
        <text>di-trans,octa-cis-undecaprenyl diphospho-N-acetyl-alpha-D-muramoyl-L-alanyl-D-glutamyl-meso-2,6-diaminopimeloyl-D-alanyl-D-alanine + UDP-N-acetyl-alpha-D-glucosamine = di-trans,octa-cis-undecaprenyl diphospho-[N-acetyl-alpha-D-glucosaminyl-(1-&gt;4)]-N-acetyl-alpha-D-muramoyl-L-alanyl-D-glutamyl-meso-2,6-diaminopimeloyl-D-alanyl-D-alanine + UDP + H(+)</text>
        <dbReference type="Rhea" id="RHEA:31227"/>
        <dbReference type="ChEBI" id="CHEBI:15378"/>
        <dbReference type="ChEBI" id="CHEBI:57705"/>
        <dbReference type="ChEBI" id="CHEBI:58223"/>
        <dbReference type="ChEBI" id="CHEBI:61387"/>
        <dbReference type="ChEBI" id="CHEBI:61388"/>
        <dbReference type="EC" id="2.4.1.227"/>
    </reaction>
</comment>
<evidence type="ECO:0000256" key="11">
    <source>
        <dbReference type="SAM" id="Phobius"/>
    </source>
</evidence>
<dbReference type="EMBL" id="CAADEW010000015">
    <property type="protein sequence ID" value="VFJ47204.1"/>
    <property type="molecule type" value="Genomic_DNA"/>
</dbReference>
<dbReference type="GO" id="GO:0009252">
    <property type="term" value="P:peptidoglycan biosynthetic process"/>
    <property type="evidence" value="ECO:0007669"/>
    <property type="project" value="UniProtKB-UniRule"/>
</dbReference>
<proteinExistence type="inferred from homology"/>
<keyword evidence="8 10" id="KW-0131">Cell cycle</keyword>
<keyword evidence="9 10" id="KW-0961">Cell wall biogenesis/degradation</keyword>
<gene>
    <name evidence="10" type="primary">murG</name>
    <name evidence="14" type="ORF">BECKFW1821A_GA0114235_101540</name>
</gene>
<dbReference type="Gene3D" id="3.40.50.2000">
    <property type="entry name" value="Glycogen Phosphorylase B"/>
    <property type="match status" value="2"/>
</dbReference>
<feature type="binding site" evidence="10">
    <location>
        <begin position="14"/>
        <end position="16"/>
    </location>
    <ligand>
        <name>UDP-N-acetyl-alpha-D-glucosamine</name>
        <dbReference type="ChEBI" id="CHEBI:57705"/>
    </ligand>
</feature>
<feature type="transmembrane region" description="Helical" evidence="11">
    <location>
        <begin position="73"/>
        <end position="91"/>
    </location>
</feature>
<keyword evidence="11" id="KW-1133">Transmembrane helix</keyword>
<comment type="pathway">
    <text evidence="10">Cell wall biogenesis; peptidoglycan biosynthesis.</text>
</comment>
<keyword evidence="1 10" id="KW-1003">Cell membrane</keyword>
<dbReference type="EC" id="2.4.1.227" evidence="10"/>
<dbReference type="Pfam" id="PF03033">
    <property type="entry name" value="Glyco_transf_28"/>
    <property type="match status" value="1"/>
</dbReference>
<dbReference type="InterPro" id="IPR007235">
    <property type="entry name" value="Glyco_trans_28_C"/>
</dbReference>
<comment type="subcellular location">
    <subcellularLocation>
        <location evidence="10">Cell membrane</location>
        <topology evidence="10">Peripheral membrane protein</topology>
        <orientation evidence="10">Cytoplasmic side</orientation>
    </subcellularLocation>
</comment>
<feature type="binding site" evidence="10">
    <location>
        <position position="298"/>
    </location>
    <ligand>
        <name>UDP-N-acetyl-alpha-D-glucosamine</name>
        <dbReference type="ChEBI" id="CHEBI:57705"/>
    </ligand>
</feature>
<protein>
    <recommendedName>
        <fullName evidence="10">UDP-N-acetylglucosamine--N-acetylmuramyl-(pentapeptide) pyrophosphoryl-undecaprenol N-acetylglucosamine transferase</fullName>
        <ecNumber evidence="10">2.4.1.227</ecNumber>
    </recommendedName>
    <alternativeName>
        <fullName evidence="10">Undecaprenyl-PP-MurNAc-pentapeptide-UDPGlcNAc GlcNAc transferase</fullName>
    </alternativeName>
</protein>
<evidence type="ECO:0000256" key="10">
    <source>
        <dbReference type="HAMAP-Rule" id="MF_00033"/>
    </source>
</evidence>
<organism evidence="14">
    <name type="scientific">Candidatus Kentrum sp. FW</name>
    <dbReference type="NCBI Taxonomy" id="2126338"/>
    <lineage>
        <taxon>Bacteria</taxon>
        <taxon>Pseudomonadati</taxon>
        <taxon>Pseudomonadota</taxon>
        <taxon>Gammaproteobacteria</taxon>
        <taxon>Candidatus Kentrum</taxon>
    </lineage>
</organism>
<keyword evidence="7 10" id="KW-0472">Membrane</keyword>
<dbReference type="Pfam" id="PF04101">
    <property type="entry name" value="Glyco_tran_28_C"/>
    <property type="match status" value="1"/>
</dbReference>
<keyword evidence="11" id="KW-0812">Transmembrane</keyword>
<sequence>MNCSIKVLLMAGGTGGHVFPGLAIAEQLRSQGAHVFWLGTRGGLEAKLVPKAGFTIHFVRIGGLRGKGLGRQVLTPFLILIAFLQSLWVILQVRPHVVLGMGGFVSGPGGVAAWLLRRRLLIHEQNAVPGMTNRLLANLATVVMEAFPNSFSTMRSTYIRCPIQHTGNPVRDDIASLPSPAKRLRRQDSVLRILVLGGSQGAEILNKVVPEAIATLVDSLPVMVRHQTGSQHLVRVRANYKDLCINAEVTPFINDMAAAYEWADLVVGRAGAMTVTELTAAGIASILVPYPFAVDDHQLENARFLADAGAAVLIPQSELTAIDIGRLFAEFHAARPRLVAMAETARSLAIPDATQRVVAQCIDSTSACFH</sequence>
<keyword evidence="3 10" id="KW-0328">Glycosyltransferase</keyword>
<dbReference type="GO" id="GO:0051991">
    <property type="term" value="F:UDP-N-acetyl-D-glucosamine:N-acetylmuramoyl-L-alanyl-D-glutamyl-meso-2,6-diaminopimelyl-D-alanyl-D-alanine-diphosphoundecaprenol 4-beta-N-acetylglucosaminlytransferase activity"/>
    <property type="evidence" value="ECO:0007669"/>
    <property type="project" value="RHEA"/>
</dbReference>
<dbReference type="NCBIfam" id="TIGR01133">
    <property type="entry name" value="murG"/>
    <property type="match status" value="1"/>
</dbReference>
<evidence type="ECO:0000259" key="13">
    <source>
        <dbReference type="Pfam" id="PF04101"/>
    </source>
</evidence>
<dbReference type="UniPathway" id="UPA00219"/>
<comment type="similarity">
    <text evidence="10">Belongs to the glycosyltransferase 28 family. MurG subfamily.</text>
</comment>
<keyword evidence="2 10" id="KW-0132">Cell division</keyword>
<accession>A0A450S5M6</accession>
<feature type="binding site" evidence="10">
    <location>
        <position position="199"/>
    </location>
    <ligand>
        <name>UDP-N-acetyl-alpha-D-glucosamine</name>
        <dbReference type="ChEBI" id="CHEBI:57705"/>
    </ligand>
</feature>